<feature type="binding site" evidence="5">
    <location>
        <position position="134"/>
    </location>
    <ligand>
        <name>Mg(2+)</name>
        <dbReference type="ChEBI" id="CHEBI:18420"/>
    </ligand>
</feature>
<evidence type="ECO:0000256" key="5">
    <source>
        <dbReference type="PIRSR" id="PIRSR015582-2"/>
    </source>
</evidence>
<evidence type="ECO:0000256" key="2">
    <source>
        <dbReference type="ARBA" id="ARBA00022723"/>
    </source>
</evidence>
<dbReference type="PANTHER" id="PTHR11105">
    <property type="entry name" value="CITRATE LYASE SUBUNIT BETA-RELATED"/>
    <property type="match status" value="1"/>
</dbReference>
<protein>
    <submittedName>
        <fullName evidence="7">CoA ester lyase</fullName>
    </submittedName>
</protein>
<reference evidence="7" key="1">
    <citation type="journal article" date="2020" name="mSystems">
        <title>Genome- and Community-Level Interaction Insights into Carbon Utilization and Element Cycling Functions of Hydrothermarchaeota in Hydrothermal Sediment.</title>
        <authorList>
            <person name="Zhou Z."/>
            <person name="Liu Y."/>
            <person name="Xu W."/>
            <person name="Pan J."/>
            <person name="Luo Z.H."/>
            <person name="Li M."/>
        </authorList>
    </citation>
    <scope>NUCLEOTIDE SEQUENCE [LARGE SCALE GENOMIC DNA]</scope>
    <source>
        <strain evidence="7">SpSt-556</strain>
    </source>
</reference>
<dbReference type="Pfam" id="PF03328">
    <property type="entry name" value="HpcH_HpaI"/>
    <property type="match status" value="1"/>
</dbReference>
<accession>A0A7C4Q6B9</accession>
<gene>
    <name evidence="7" type="ORF">ENT17_12990</name>
</gene>
<feature type="binding site" evidence="4">
    <location>
        <position position="134"/>
    </location>
    <ligand>
        <name>substrate</name>
    </ligand>
</feature>
<dbReference type="PANTHER" id="PTHR11105:SF0">
    <property type="entry name" value="CITRAMALYL-COA LYASE, MITOCHONDRIAL"/>
    <property type="match status" value="1"/>
</dbReference>
<dbReference type="InterPro" id="IPR040186">
    <property type="entry name" value="Citramalyl-CoA_lyase"/>
</dbReference>
<keyword evidence="2 5" id="KW-0479">Metal-binding</keyword>
<dbReference type="InterPro" id="IPR015813">
    <property type="entry name" value="Pyrv/PenolPyrv_kinase-like_dom"/>
</dbReference>
<dbReference type="InterPro" id="IPR011206">
    <property type="entry name" value="Citrate_lyase_beta/mcl1/mcl2"/>
</dbReference>
<dbReference type="InterPro" id="IPR040442">
    <property type="entry name" value="Pyrv_kinase-like_dom_sf"/>
</dbReference>
<feature type="binding site" evidence="5">
    <location>
        <position position="161"/>
    </location>
    <ligand>
        <name>Mg(2+)</name>
        <dbReference type="ChEBI" id="CHEBI:18420"/>
    </ligand>
</feature>
<evidence type="ECO:0000256" key="4">
    <source>
        <dbReference type="PIRSR" id="PIRSR015582-1"/>
    </source>
</evidence>
<evidence type="ECO:0000259" key="6">
    <source>
        <dbReference type="Pfam" id="PF03328"/>
    </source>
</evidence>
<evidence type="ECO:0000256" key="1">
    <source>
        <dbReference type="ARBA" id="ARBA00001946"/>
    </source>
</evidence>
<dbReference type="GO" id="GO:0047777">
    <property type="term" value="F:(S)-citramalyl-CoA lyase activity"/>
    <property type="evidence" value="ECO:0007669"/>
    <property type="project" value="TreeGrafter"/>
</dbReference>
<dbReference type="GO" id="GO:0046872">
    <property type="term" value="F:metal ion binding"/>
    <property type="evidence" value="ECO:0007669"/>
    <property type="project" value="UniProtKB-KW"/>
</dbReference>
<comment type="cofactor">
    <cofactor evidence="1">
        <name>Mg(2+)</name>
        <dbReference type="ChEBI" id="CHEBI:18420"/>
    </cofactor>
</comment>
<evidence type="ECO:0000256" key="3">
    <source>
        <dbReference type="ARBA" id="ARBA00022842"/>
    </source>
</evidence>
<dbReference type="PIRSF" id="PIRSF015582">
    <property type="entry name" value="Cit_lyase_B"/>
    <property type="match status" value="1"/>
</dbReference>
<name>A0A7C4Q6B9_9CHLR</name>
<dbReference type="Gene3D" id="3.20.20.60">
    <property type="entry name" value="Phosphoenolpyruvate-binding domains"/>
    <property type="match status" value="1"/>
</dbReference>
<feature type="domain" description="HpcH/HpaI aldolase/citrate lyase" evidence="6">
    <location>
        <begin position="10"/>
        <end position="229"/>
    </location>
</feature>
<dbReference type="GO" id="GO:0106064">
    <property type="term" value="P:regulation of cobalamin metabolic process"/>
    <property type="evidence" value="ECO:0007669"/>
    <property type="project" value="TreeGrafter"/>
</dbReference>
<dbReference type="EMBL" id="DSXR01000128">
    <property type="protein sequence ID" value="HGS88512.1"/>
    <property type="molecule type" value="Genomic_DNA"/>
</dbReference>
<dbReference type="InterPro" id="IPR005000">
    <property type="entry name" value="Aldolase/citrate-lyase_domain"/>
</dbReference>
<dbReference type="SUPFAM" id="SSF51621">
    <property type="entry name" value="Phosphoenolpyruvate/pyruvate domain"/>
    <property type="match status" value="1"/>
</dbReference>
<feature type="binding site" evidence="4">
    <location>
        <position position="71"/>
    </location>
    <ligand>
        <name>substrate</name>
    </ligand>
</feature>
<keyword evidence="7" id="KW-0456">Lyase</keyword>
<evidence type="ECO:0000313" key="7">
    <source>
        <dbReference type="EMBL" id="HGS88512.1"/>
    </source>
</evidence>
<comment type="caution">
    <text evidence="7">The sequence shown here is derived from an EMBL/GenBank/DDBJ whole genome shotgun (WGS) entry which is preliminary data.</text>
</comment>
<keyword evidence="3 5" id="KW-0460">Magnesium</keyword>
<dbReference type="AlphaFoldDB" id="A0A7C4Q6B9"/>
<proteinExistence type="predicted"/>
<sequence>MQGGSMPARRAMLYVPADDERKIHKAASLDVDSICLDIEDGVAVNRKSAARQNIASALKTVHFGRSERLVRINSLGSGLAEEDLHAVLNAHPDGIVIPKIEGADEVKWVCQRIAAVEQANGWGHGSIALLVLIETPQAVLNLREICTIDARLQGLIFGAEDFAGSIGAVRSLAATELLYARSAVVLHAAAFNLQAMDMVWLDLQDLEGLRQEALSGAAMGFTGKQIIHPNQVQVVQEAFTPSAEAIEFAKRVVEAAEAYQQAGKGAFALNGKMVDAPVIKAAERILERARAAGKAV</sequence>
<organism evidence="7">
    <name type="scientific">Bellilinea caldifistulae</name>
    <dbReference type="NCBI Taxonomy" id="360411"/>
    <lineage>
        <taxon>Bacteria</taxon>
        <taxon>Bacillati</taxon>
        <taxon>Chloroflexota</taxon>
        <taxon>Anaerolineae</taxon>
        <taxon>Anaerolineales</taxon>
        <taxon>Anaerolineaceae</taxon>
        <taxon>Bellilinea</taxon>
    </lineage>
</organism>